<evidence type="ECO:0000256" key="2">
    <source>
        <dbReference type="ARBA" id="ARBA00022763"/>
    </source>
</evidence>
<evidence type="ECO:0000256" key="5">
    <source>
        <dbReference type="ARBA" id="ARBA00023204"/>
    </source>
</evidence>
<keyword evidence="3 8" id="KW-0067">ATP-binding</keyword>
<keyword evidence="4" id="KW-0269">Exonuclease</keyword>
<evidence type="ECO:0000313" key="9">
    <source>
        <dbReference type="Proteomes" id="UP000029108"/>
    </source>
</evidence>
<dbReference type="STRING" id="1437608.GCA_000771645_02349"/>
<reference evidence="8 9" key="1">
    <citation type="submission" date="2014-03" db="EMBL/GenBank/DDBJ databases">
        <title>Genomics of Bifidobacteria.</title>
        <authorList>
            <person name="Ventura M."/>
            <person name="Milani C."/>
            <person name="Lugli G.A."/>
        </authorList>
    </citation>
    <scope>NUCLEOTIDE SEQUENCE [LARGE SCALE GENOMIC DNA]</scope>
    <source>
        <strain evidence="8 9">DSM 23969</strain>
    </source>
</reference>
<keyword evidence="3 8" id="KW-0347">Helicase</keyword>
<dbReference type="eggNOG" id="COG0210">
    <property type="taxonomic scope" value="Bacteria"/>
</dbReference>
<dbReference type="Pfam" id="PF12705">
    <property type="entry name" value="PDDEXK_1"/>
    <property type="match status" value="1"/>
</dbReference>
<dbReference type="eggNOG" id="COG2887">
    <property type="taxonomic scope" value="Bacteria"/>
</dbReference>
<evidence type="ECO:0000256" key="4">
    <source>
        <dbReference type="ARBA" id="ARBA00022839"/>
    </source>
</evidence>
<dbReference type="Proteomes" id="UP000029108">
    <property type="component" value="Unassembled WGS sequence"/>
</dbReference>
<dbReference type="PANTHER" id="PTHR11070:SF59">
    <property type="entry name" value="DNA 3'-5' HELICASE"/>
    <property type="match status" value="1"/>
</dbReference>
<dbReference type="Gene3D" id="3.40.50.300">
    <property type="entry name" value="P-loop containing nucleotide triphosphate hydrolases"/>
    <property type="match status" value="3"/>
</dbReference>
<keyword evidence="3 8" id="KW-0547">Nucleotide-binding</keyword>
<keyword evidence="5" id="KW-0234">DNA repair</keyword>
<feature type="region of interest" description="Disordered" evidence="6">
    <location>
        <begin position="1"/>
        <end position="26"/>
    </location>
</feature>
<sequence length="1508" mass="161524">MTGTRRDKTTGRPDSRVEPMNGNMTTAPRYKLIDLPIDHGFSHADSDSDNTGTGAKAVVVTPEDAMNAVIRGKTPVLLVAGPPCGGKTAFALDALRCGIGEFGGEAAQMAVSGRQNADHLTNQIIRQTGAMSQARPVTTLPAIAFRLIAAVRSRLGLPRPKLLNGAEQDALLRGVVDAHVRHVRAGEPCATCALLREYFAVDDWSGVMTGDDGVEQGMPDHAGGDGTSFTRGVNDEFVRQLRDMLSRMNELGASASNEAALLGTLSAWSPRTERLHVQWRLAFALRDEYAAAIRDSYPGEFRLDSSLLLVEGINAAHDADPSELPRLVVIDDCQDLTLAGLAFLEALHARGTRLVLTGNPDESVQAFRGSHPEYLFAQLRERLHAAMLRVQPDRPSQDAAGGTETTECGTNAVGGKRARMDRAGDRNGHAADHPTGHTYRDLVASRISLSISSPQEEPLPLPMRPGKLPQLPSSLPITVVSDTNLASDGSFGAALYRSTTDETEDVVWQIKTAHLADHRNWNDMAIIAHDNATVRRLGERLRRDGVPVRYSSVTRPLKDEPFVQGLFALLELARLRDTTPDQLGMSLSAAAVYVRSRVAMIMNCPLISVGGGNDHEGYPAKLSVAESAMGALAALAGVLSEHGDTRQADEGDAVDDGDPANVVAADAPAADDEDADADGTERSLSGLIRKWNVLRDTVRQARSANGIDTDDSLVDAESAAGDDMPFGMEALYLMLEFSDTDAVINAVRSVCGKGPHATAFARVWTLIGTVTAGLHDLASYEPQHALALAWDACGVARRWQREALNNTDAGRAANDRLDTAMRLFDYASGSAAAKTLAGFIEQVREMRIEADSLAKIAPIDQAVTLTTPAGSAGLHWPLVWIPAMQQGVWPNLAARNTMFGGEDLADVMLTGALADDVPGHGGDPQLATVLAGEQKSLLVALTRAEEHAAISAVSNDDLSPSDFLYAYLPERFDRTTQQTRLPYTDVGQGDPYSGLDATPRGLVTAARVTLAVEPEDSPANDDAIAALRLLADNGIAEAQPERWPFVADQIAAMRGRPTSAVDSPVTATCCDIKAGNAERPEPHHATTTPASGNDGNGTARHADGPEIVTVTLSPSAVDGIWACPVCWLMENRFAGPRAGNTSTSFGSLVHEVARQASDNGLDLPDTYADLSADARIERMRDDMMDLYRALQSDPAVIARPEDRYDAARKDATAEAVFGRIADYFVSSNSGAYPAGNVKNFAVGTLTSAECERSFAALFDLADIAAAYNAMNDADPIGPDELASIMGALVGGWPEAMREGLTVRLTGRMDRMEHRMLPDGEERVRLIDYKTGAVPSTQAVFNDLQLVCYQLGLAFPEGGPRGAAALQAMPDIAQSCLFHVSANNAPAQSYGAESLYQPALFAAGRLNDTTYTPRYFYKDMAKLADVPELPLDPPSGVSARVWERFLSLRGTQAIWALTMIARVFYAAAASRSERLIVHPQAAHVRFCRLKSACPACAGRIDTIFETRQA</sequence>
<dbReference type="Gene3D" id="1.10.486.10">
    <property type="entry name" value="PCRA, domain 4"/>
    <property type="match status" value="1"/>
</dbReference>
<feature type="region of interest" description="Disordered" evidence="6">
    <location>
        <begin position="393"/>
        <end position="413"/>
    </location>
</feature>
<protein>
    <submittedName>
        <fullName evidence="8">ATP-dependent DNA helicase, UvrD/REP family</fullName>
    </submittedName>
</protein>
<feature type="region of interest" description="Disordered" evidence="6">
    <location>
        <begin position="1075"/>
        <end position="1102"/>
    </location>
</feature>
<evidence type="ECO:0000259" key="7">
    <source>
        <dbReference type="Pfam" id="PF12705"/>
    </source>
</evidence>
<dbReference type="GO" id="GO:0043138">
    <property type="term" value="F:3'-5' DNA helicase activity"/>
    <property type="evidence" value="ECO:0007669"/>
    <property type="project" value="TreeGrafter"/>
</dbReference>
<evidence type="ECO:0000256" key="6">
    <source>
        <dbReference type="SAM" id="MobiDB-lite"/>
    </source>
</evidence>
<dbReference type="GO" id="GO:0005524">
    <property type="term" value="F:ATP binding"/>
    <property type="evidence" value="ECO:0007669"/>
    <property type="project" value="InterPro"/>
</dbReference>
<accession>A0A087A202</accession>
<keyword evidence="2" id="KW-0227">DNA damage</keyword>
<feature type="compositionally biased region" description="Low complexity" evidence="6">
    <location>
        <begin position="401"/>
        <end position="410"/>
    </location>
</feature>
<feature type="region of interest" description="Disordered" evidence="6">
    <location>
        <begin position="642"/>
        <end position="661"/>
    </location>
</feature>
<dbReference type="GO" id="GO:0003677">
    <property type="term" value="F:DNA binding"/>
    <property type="evidence" value="ECO:0007669"/>
    <property type="project" value="InterPro"/>
</dbReference>
<gene>
    <name evidence="8" type="ORF">BBIA_0488</name>
</gene>
<dbReference type="GO" id="GO:0033202">
    <property type="term" value="C:DNA helicase complex"/>
    <property type="evidence" value="ECO:0007669"/>
    <property type="project" value="TreeGrafter"/>
</dbReference>
<keyword evidence="9" id="KW-1185">Reference proteome</keyword>
<dbReference type="InterPro" id="IPR000212">
    <property type="entry name" value="DNA_helicase_UvrD/REP"/>
</dbReference>
<dbReference type="GO" id="GO:0000725">
    <property type="term" value="P:recombinational repair"/>
    <property type="evidence" value="ECO:0007669"/>
    <property type="project" value="TreeGrafter"/>
</dbReference>
<dbReference type="SUPFAM" id="SSF52540">
    <property type="entry name" value="P-loop containing nucleoside triphosphate hydrolases"/>
    <property type="match status" value="1"/>
</dbReference>
<dbReference type="PANTHER" id="PTHR11070">
    <property type="entry name" value="UVRD / RECB / PCRA DNA HELICASE FAMILY MEMBER"/>
    <property type="match status" value="1"/>
</dbReference>
<evidence type="ECO:0000256" key="3">
    <source>
        <dbReference type="ARBA" id="ARBA00022806"/>
    </source>
</evidence>
<evidence type="ECO:0000256" key="1">
    <source>
        <dbReference type="ARBA" id="ARBA00022722"/>
    </source>
</evidence>
<dbReference type="GO" id="GO:0004527">
    <property type="term" value="F:exonuclease activity"/>
    <property type="evidence" value="ECO:0007669"/>
    <property type="project" value="UniProtKB-KW"/>
</dbReference>
<keyword evidence="4" id="KW-0378">Hydrolase</keyword>
<dbReference type="EMBL" id="JGYN01000004">
    <property type="protein sequence ID" value="KFI52802.1"/>
    <property type="molecule type" value="Genomic_DNA"/>
</dbReference>
<dbReference type="GO" id="GO:0005829">
    <property type="term" value="C:cytosol"/>
    <property type="evidence" value="ECO:0007669"/>
    <property type="project" value="TreeGrafter"/>
</dbReference>
<feature type="domain" description="PD-(D/E)XK endonuclease-like" evidence="7">
    <location>
        <begin position="1111"/>
        <end position="1354"/>
    </location>
</feature>
<evidence type="ECO:0000313" key="8">
    <source>
        <dbReference type="EMBL" id="KFI52802.1"/>
    </source>
</evidence>
<feature type="compositionally biased region" description="Basic and acidic residues" evidence="6">
    <location>
        <begin position="1"/>
        <end position="17"/>
    </location>
</feature>
<organism evidence="8 9">
    <name type="scientific">Bifidobacterium biavatii DSM 23969</name>
    <dbReference type="NCBI Taxonomy" id="1437608"/>
    <lineage>
        <taxon>Bacteria</taxon>
        <taxon>Bacillati</taxon>
        <taxon>Actinomycetota</taxon>
        <taxon>Actinomycetes</taxon>
        <taxon>Bifidobacteriales</taxon>
        <taxon>Bifidobacteriaceae</taxon>
        <taxon>Bifidobacterium</taxon>
    </lineage>
</organism>
<keyword evidence="1" id="KW-0540">Nuclease</keyword>
<comment type="caution">
    <text evidence="8">The sequence shown here is derived from an EMBL/GenBank/DDBJ whole genome shotgun (WGS) entry which is preliminary data.</text>
</comment>
<proteinExistence type="predicted"/>
<dbReference type="InterPro" id="IPR038726">
    <property type="entry name" value="PDDEXK_AddAB-type"/>
</dbReference>
<name>A0A087A202_9BIFI</name>
<dbReference type="InterPro" id="IPR027417">
    <property type="entry name" value="P-loop_NTPase"/>
</dbReference>